<reference evidence="10" key="1">
    <citation type="submission" date="2018-11" db="EMBL/GenBank/DDBJ databases">
        <title>Myxobolus squamalis genome and transcriptome.</title>
        <authorList>
            <person name="Yahalomi D."/>
            <person name="Atkinson S.D."/>
            <person name="Neuhof M."/>
            <person name="Chang E.S."/>
            <person name="Philippe H."/>
            <person name="Cartwright P."/>
            <person name="Bartholomew J.L."/>
            <person name="Huchon D."/>
        </authorList>
    </citation>
    <scope>NUCLEOTIDE SEQUENCE</scope>
    <source>
        <strain evidence="10">71B08</strain>
        <tissue evidence="10">Whole</tissue>
    </source>
</reference>
<evidence type="ECO:0000256" key="1">
    <source>
        <dbReference type="ARBA" id="ARBA00004141"/>
    </source>
</evidence>
<evidence type="ECO:0000256" key="2">
    <source>
        <dbReference type="ARBA" id="ARBA00006375"/>
    </source>
</evidence>
<dbReference type="PROSITE" id="PS50920">
    <property type="entry name" value="SOLCAR"/>
    <property type="match status" value="1"/>
</dbReference>
<evidence type="ECO:0000256" key="4">
    <source>
        <dbReference type="ARBA" id="ARBA00022692"/>
    </source>
</evidence>
<name>A0A6B2G184_MYXSQ</name>
<dbReference type="InterPro" id="IPR050391">
    <property type="entry name" value="Mito_Metabolite_Transporter"/>
</dbReference>
<evidence type="ECO:0000256" key="7">
    <source>
        <dbReference type="ARBA" id="ARBA00023136"/>
    </source>
</evidence>
<keyword evidence="7 8" id="KW-0472">Membrane</keyword>
<keyword evidence="6" id="KW-1133">Transmembrane helix</keyword>
<feature type="repeat" description="Solcar" evidence="8">
    <location>
        <begin position="37"/>
        <end position="118"/>
    </location>
</feature>
<dbReference type="AlphaFoldDB" id="A0A6B2G184"/>
<comment type="subcellular location">
    <subcellularLocation>
        <location evidence="1">Membrane</location>
        <topology evidence="1">Multi-pass membrane protein</topology>
    </subcellularLocation>
</comment>
<keyword evidence="4 8" id="KW-0812">Transmembrane</keyword>
<dbReference type="Gene3D" id="1.50.40.10">
    <property type="entry name" value="Mitochondrial carrier domain"/>
    <property type="match status" value="1"/>
</dbReference>
<evidence type="ECO:0000256" key="5">
    <source>
        <dbReference type="ARBA" id="ARBA00022737"/>
    </source>
</evidence>
<dbReference type="Pfam" id="PF00153">
    <property type="entry name" value="Mito_carr"/>
    <property type="match status" value="1"/>
</dbReference>
<dbReference type="PANTHER" id="PTHR45618">
    <property type="entry name" value="MITOCHONDRIAL DICARBOXYLATE CARRIER-RELATED"/>
    <property type="match status" value="1"/>
</dbReference>
<comment type="similarity">
    <text evidence="2 9">Belongs to the mitochondrial carrier (TC 2.A.29) family.</text>
</comment>
<keyword evidence="3 9" id="KW-0813">Transport</keyword>
<dbReference type="EMBL" id="GHBR01002671">
    <property type="protein sequence ID" value="NDJ97357.1"/>
    <property type="molecule type" value="Transcribed_RNA"/>
</dbReference>
<protein>
    <submittedName>
        <fullName evidence="10">Mitochondrial dicarboxylate carrier (Trinotate prediction)</fullName>
    </submittedName>
</protein>
<dbReference type="InterPro" id="IPR018108">
    <property type="entry name" value="MCP_transmembrane"/>
</dbReference>
<dbReference type="InterPro" id="IPR023395">
    <property type="entry name" value="MCP_dom_sf"/>
</dbReference>
<evidence type="ECO:0000256" key="9">
    <source>
        <dbReference type="RuleBase" id="RU000488"/>
    </source>
</evidence>
<evidence type="ECO:0000256" key="6">
    <source>
        <dbReference type="ARBA" id="ARBA00022989"/>
    </source>
</evidence>
<dbReference type="GO" id="GO:0016020">
    <property type="term" value="C:membrane"/>
    <property type="evidence" value="ECO:0007669"/>
    <property type="project" value="UniProtKB-SubCell"/>
</dbReference>
<evidence type="ECO:0000256" key="3">
    <source>
        <dbReference type="ARBA" id="ARBA00022448"/>
    </source>
</evidence>
<dbReference type="SUPFAM" id="SSF103506">
    <property type="entry name" value="Mitochondrial carrier"/>
    <property type="match status" value="1"/>
</dbReference>
<sequence length="121" mass="13459">MSGYQMTASRGCLMTVGQIAFYEQFKQLLINYKIMKDGVQTHLICSSLAAVTACFITQPIDVIKALVMNSKDSSIIATLKSTRNEGAQAFFKGLVPAFVRLAPHTILTFVFLEQLKKMFTK</sequence>
<proteinExistence type="inferred from homology"/>
<keyword evidence="5" id="KW-0677">Repeat</keyword>
<evidence type="ECO:0000313" key="10">
    <source>
        <dbReference type="EMBL" id="NDJ97357.1"/>
    </source>
</evidence>
<accession>A0A6B2G184</accession>
<evidence type="ECO:0000256" key="8">
    <source>
        <dbReference type="PROSITE-ProRule" id="PRU00282"/>
    </source>
</evidence>
<organism evidence="10">
    <name type="scientific">Myxobolus squamalis</name>
    <name type="common">Myxosporean</name>
    <dbReference type="NCBI Taxonomy" id="59785"/>
    <lineage>
        <taxon>Eukaryota</taxon>
        <taxon>Metazoa</taxon>
        <taxon>Cnidaria</taxon>
        <taxon>Myxozoa</taxon>
        <taxon>Myxosporea</taxon>
        <taxon>Bivalvulida</taxon>
        <taxon>Platysporina</taxon>
        <taxon>Myxobolidae</taxon>
        <taxon>Myxobolus</taxon>
    </lineage>
</organism>